<evidence type="ECO:0000313" key="13">
    <source>
        <dbReference type="EMBL" id="MBO9204418.1"/>
    </source>
</evidence>
<feature type="chain" id="PRO_5045677869" evidence="10">
    <location>
        <begin position="41"/>
        <end position="1029"/>
    </location>
</feature>
<evidence type="ECO:0000256" key="7">
    <source>
        <dbReference type="ARBA" id="ARBA00023237"/>
    </source>
</evidence>
<proteinExistence type="inferred from homology"/>
<evidence type="ECO:0000256" key="6">
    <source>
        <dbReference type="ARBA" id="ARBA00023136"/>
    </source>
</evidence>
<protein>
    <submittedName>
        <fullName evidence="13">TonB-dependent receptor</fullName>
    </submittedName>
</protein>
<sequence>MQKLTRQKIVTSLFRLSTGRLLFALLSTACLLSGPLPAAAQQKTIHGRVTNDSGSVIVGATVSIKGSSNGASTNEKGEFTLSATKGAVLVISNVGFKPKEVTVGDGDQLNIQLSTNTQSFDEVVVVGYGTRRKKDLTGSVASVNLETMANSPNTNVGQYLQGTVPGLNVGLSTYAGGSPPISVRGQNTLSGNQNVLIIVDGIQYTGSLSSINPDDISSIDVLKDASSTAVYGAQAANGVLLITTRKGRAGKPRISFSSSYANQRPTSNLRPMNREEYLKNITEAYWDKAYLAPDYTTPDPTFNVANYVDATMKVNGVLLPNDYNWYEAATNTGSIYDNNLNISGGSDRVTYLISGGLTDQKGFVINDIFKRKSIRANIEVKPLNWWKVGIISSGSFVNQDGAEPSLNSIMRWSPLQVPYDSSGKLIPFPTNTLEPNPFTTYYVDDKERHNYIFANIYTDIDLPFLKGLNYRMNFGNNYTVDQHFFSSIYGANSTGEASKYNREYYDYTFDNILTYSKTFGKHDISGTLLYGAIERRADSTYARATGFDRLTLSYNNLSLGTVFNDTSGQWTERLNYQMARFNYKYNDKYLLTATIRRDGFSGFAANNKYAYFPTAALGWIMSSEDFMKEVSFVDYLKLRAGFGLSGNQTPRYTSIARVNVNPAYVFGDGSSPAIGQQVVALGNPDLKWEKTRGLNFGVDFNMLKNRLYGNIDVYFNSTKDLLYSIAIPDITGFSIIQTNVGELRNNGIEASISYKILDQKDFRWTATANVWHNKNKIVTITGTDADHDGKEDDLPASGLFIDKSRNAIYDYQPAGIYQVGETRIPGFQVGTEKLVDQNKDNDITPDKDRVFLGRREPAYQLSLYNQFSWKALSVSIFFNSVQGGKDGYLGPNSPFYFRDDNAIRNNYPVQTNFWSPANPSGKYPRNITGTHAKIEPAAATSNPTVHQIWQKRNFVRLQDVSVSYNLTSLIKTVKFQSLSVFVSGKNLKTWTNWEGWDPEALDLNNQPMGLITNGRPVMKAFSVGINITY</sequence>
<evidence type="ECO:0000259" key="12">
    <source>
        <dbReference type="Pfam" id="PF07715"/>
    </source>
</evidence>
<reference evidence="13 14" key="1">
    <citation type="submission" date="2021-03" db="EMBL/GenBank/DDBJ databases">
        <title>Assistant Professor.</title>
        <authorList>
            <person name="Huq M.A."/>
        </authorList>
    </citation>
    <scope>NUCLEOTIDE SEQUENCE [LARGE SCALE GENOMIC DNA]</scope>
    <source>
        <strain evidence="13 14">MAH-29</strain>
    </source>
</reference>
<dbReference type="InterPro" id="IPR000531">
    <property type="entry name" value="Beta-barrel_TonB"/>
</dbReference>
<organism evidence="13 14">
    <name type="scientific">Niastella soli</name>
    <dbReference type="NCBI Taxonomy" id="2821487"/>
    <lineage>
        <taxon>Bacteria</taxon>
        <taxon>Pseudomonadati</taxon>
        <taxon>Bacteroidota</taxon>
        <taxon>Chitinophagia</taxon>
        <taxon>Chitinophagales</taxon>
        <taxon>Chitinophagaceae</taxon>
        <taxon>Niastella</taxon>
    </lineage>
</organism>
<gene>
    <name evidence="13" type="ORF">J7I42_29285</name>
</gene>
<dbReference type="InterPro" id="IPR039426">
    <property type="entry name" value="TonB-dep_rcpt-like"/>
</dbReference>
<comment type="caution">
    <text evidence="13">The sequence shown here is derived from an EMBL/GenBank/DDBJ whole genome shotgun (WGS) entry which is preliminary data.</text>
</comment>
<evidence type="ECO:0000256" key="4">
    <source>
        <dbReference type="ARBA" id="ARBA00022692"/>
    </source>
</evidence>
<feature type="domain" description="TonB-dependent receptor-like beta-barrel" evidence="11">
    <location>
        <begin position="406"/>
        <end position="769"/>
    </location>
</feature>
<evidence type="ECO:0000256" key="5">
    <source>
        <dbReference type="ARBA" id="ARBA00023077"/>
    </source>
</evidence>
<keyword evidence="5 9" id="KW-0798">TonB box</keyword>
<keyword evidence="2 8" id="KW-0813">Transport</keyword>
<dbReference type="InterPro" id="IPR023997">
    <property type="entry name" value="TonB-dep_OMP_SusC/RagA_CS"/>
</dbReference>
<accession>A0ABS3Z315</accession>
<comment type="similarity">
    <text evidence="8 9">Belongs to the TonB-dependent receptor family.</text>
</comment>
<dbReference type="Pfam" id="PF00593">
    <property type="entry name" value="TonB_dep_Rec_b-barrel"/>
    <property type="match status" value="1"/>
</dbReference>
<evidence type="ECO:0000259" key="11">
    <source>
        <dbReference type="Pfam" id="PF00593"/>
    </source>
</evidence>
<dbReference type="SUPFAM" id="SSF56935">
    <property type="entry name" value="Porins"/>
    <property type="match status" value="1"/>
</dbReference>
<dbReference type="Pfam" id="PF13715">
    <property type="entry name" value="CarbopepD_reg_2"/>
    <property type="match status" value="1"/>
</dbReference>
<name>A0ABS3Z315_9BACT</name>
<comment type="subcellular location">
    <subcellularLocation>
        <location evidence="1 8">Cell outer membrane</location>
        <topology evidence="1 8">Multi-pass membrane protein</topology>
    </subcellularLocation>
</comment>
<dbReference type="NCBIfam" id="TIGR04057">
    <property type="entry name" value="SusC_RagA_signa"/>
    <property type="match status" value="1"/>
</dbReference>
<dbReference type="InterPro" id="IPR037066">
    <property type="entry name" value="Plug_dom_sf"/>
</dbReference>
<feature type="domain" description="TonB-dependent receptor plug" evidence="12">
    <location>
        <begin position="133"/>
        <end position="239"/>
    </location>
</feature>
<dbReference type="RefSeq" id="WP_209142985.1">
    <property type="nucleotide sequence ID" value="NZ_JAGHKO010000014.1"/>
</dbReference>
<keyword evidence="4 8" id="KW-0812">Transmembrane</keyword>
<evidence type="ECO:0000313" key="14">
    <source>
        <dbReference type="Proteomes" id="UP000677244"/>
    </source>
</evidence>
<evidence type="ECO:0000256" key="1">
    <source>
        <dbReference type="ARBA" id="ARBA00004571"/>
    </source>
</evidence>
<keyword evidence="3 8" id="KW-1134">Transmembrane beta strand</keyword>
<dbReference type="InterPro" id="IPR008969">
    <property type="entry name" value="CarboxyPept-like_regulatory"/>
</dbReference>
<dbReference type="InterPro" id="IPR036942">
    <property type="entry name" value="Beta-barrel_TonB_sf"/>
</dbReference>
<dbReference type="Gene3D" id="2.170.130.10">
    <property type="entry name" value="TonB-dependent receptor, plug domain"/>
    <property type="match status" value="1"/>
</dbReference>
<evidence type="ECO:0000256" key="8">
    <source>
        <dbReference type="PROSITE-ProRule" id="PRU01360"/>
    </source>
</evidence>
<keyword evidence="14" id="KW-1185">Reference proteome</keyword>
<dbReference type="EMBL" id="JAGHKO010000014">
    <property type="protein sequence ID" value="MBO9204418.1"/>
    <property type="molecule type" value="Genomic_DNA"/>
</dbReference>
<dbReference type="Proteomes" id="UP000677244">
    <property type="component" value="Unassembled WGS sequence"/>
</dbReference>
<dbReference type="PROSITE" id="PS52016">
    <property type="entry name" value="TONB_DEPENDENT_REC_3"/>
    <property type="match status" value="1"/>
</dbReference>
<keyword evidence="10" id="KW-0732">Signal</keyword>
<dbReference type="InterPro" id="IPR023996">
    <property type="entry name" value="TonB-dep_OMP_SusC/RagA"/>
</dbReference>
<evidence type="ECO:0000256" key="10">
    <source>
        <dbReference type="SAM" id="SignalP"/>
    </source>
</evidence>
<keyword evidence="6 8" id="KW-0472">Membrane</keyword>
<dbReference type="SUPFAM" id="SSF49464">
    <property type="entry name" value="Carboxypeptidase regulatory domain-like"/>
    <property type="match status" value="1"/>
</dbReference>
<dbReference type="Gene3D" id="2.60.40.1120">
    <property type="entry name" value="Carboxypeptidase-like, regulatory domain"/>
    <property type="match status" value="1"/>
</dbReference>
<keyword evidence="7 8" id="KW-0998">Cell outer membrane</keyword>
<evidence type="ECO:0000256" key="3">
    <source>
        <dbReference type="ARBA" id="ARBA00022452"/>
    </source>
</evidence>
<dbReference type="Pfam" id="PF07715">
    <property type="entry name" value="Plug"/>
    <property type="match status" value="1"/>
</dbReference>
<dbReference type="Gene3D" id="2.40.170.20">
    <property type="entry name" value="TonB-dependent receptor, beta-barrel domain"/>
    <property type="match status" value="1"/>
</dbReference>
<evidence type="ECO:0000256" key="9">
    <source>
        <dbReference type="RuleBase" id="RU003357"/>
    </source>
</evidence>
<keyword evidence="13" id="KW-0675">Receptor</keyword>
<dbReference type="InterPro" id="IPR012910">
    <property type="entry name" value="Plug_dom"/>
</dbReference>
<dbReference type="NCBIfam" id="TIGR04056">
    <property type="entry name" value="OMP_RagA_SusC"/>
    <property type="match status" value="1"/>
</dbReference>
<evidence type="ECO:0000256" key="2">
    <source>
        <dbReference type="ARBA" id="ARBA00022448"/>
    </source>
</evidence>
<feature type="signal peptide" evidence="10">
    <location>
        <begin position="1"/>
        <end position="40"/>
    </location>
</feature>